<feature type="transmembrane region" description="Helical" evidence="2">
    <location>
        <begin position="381"/>
        <end position="400"/>
    </location>
</feature>
<dbReference type="InterPro" id="IPR010640">
    <property type="entry name" value="Low_temperature_requirement_A"/>
</dbReference>
<protein>
    <submittedName>
        <fullName evidence="3">Low temperature requirement protein A</fullName>
    </submittedName>
</protein>
<feature type="region of interest" description="Disordered" evidence="1">
    <location>
        <begin position="1"/>
        <end position="26"/>
    </location>
</feature>
<feature type="transmembrane region" description="Helical" evidence="2">
    <location>
        <begin position="245"/>
        <end position="266"/>
    </location>
</feature>
<feature type="transmembrane region" description="Helical" evidence="2">
    <location>
        <begin position="91"/>
        <end position="110"/>
    </location>
</feature>
<feature type="transmembrane region" description="Helical" evidence="2">
    <location>
        <begin position="221"/>
        <end position="239"/>
    </location>
</feature>
<sequence length="413" mass="44087">MSHPDPPAPAGRTGRVRLPRPMTSGEDSRVTTFELFFDLVYVFAFTQVSRLMAETHSAAGIAQALVILALLWWTWVGYAWLANRLPADQPFLRTGMTVAMIGVFICALTIPEAFDDFDGGLYGPMVFAVAYGVVRLVHLILFFVTATDDPELRRQLTVWSVSSVLPACAALIVGAAIGGEVQVWIWALAIVFEGLGTRALSPGGGGWRIHSVAHWSERHGLIVILALGESIVAIGVGVAREPISVPILLGTATSIVISVLLWWSYFRRLARVGEHTLARLSGGPLVKLARDAYSYVHFLIVAGIVLAALGIEDAMAHITDPEPLGWFGAAALGSGIALFAAGTIWFAVLVGERRPYFRGLEAIVATVSIPLLAVLPPAAALTAAVVLMGLVAGAEGWVHLRADRREAQSSTAA</sequence>
<keyword evidence="2" id="KW-1133">Transmembrane helix</keyword>
<feature type="transmembrane region" description="Helical" evidence="2">
    <location>
        <begin position="60"/>
        <end position="79"/>
    </location>
</feature>
<feature type="transmembrane region" description="Helical" evidence="2">
    <location>
        <begin position="183"/>
        <end position="200"/>
    </location>
</feature>
<accession>A0ABZ0VCL3</accession>
<feature type="transmembrane region" description="Helical" evidence="2">
    <location>
        <begin position="323"/>
        <end position="349"/>
    </location>
</feature>
<dbReference type="RefSeq" id="WP_322411110.1">
    <property type="nucleotide sequence ID" value="NZ_CP139779.1"/>
</dbReference>
<dbReference type="Pfam" id="PF06772">
    <property type="entry name" value="LtrA"/>
    <property type="match status" value="1"/>
</dbReference>
<evidence type="ECO:0000256" key="1">
    <source>
        <dbReference type="SAM" id="MobiDB-lite"/>
    </source>
</evidence>
<evidence type="ECO:0000256" key="2">
    <source>
        <dbReference type="SAM" id="Phobius"/>
    </source>
</evidence>
<keyword evidence="2" id="KW-0812">Transmembrane</keyword>
<gene>
    <name evidence="3" type="ORF">T9R20_03145</name>
</gene>
<feature type="transmembrane region" description="Helical" evidence="2">
    <location>
        <begin position="156"/>
        <end position="177"/>
    </location>
</feature>
<evidence type="ECO:0000313" key="4">
    <source>
        <dbReference type="Proteomes" id="UP001324533"/>
    </source>
</evidence>
<feature type="transmembrane region" description="Helical" evidence="2">
    <location>
        <begin position="356"/>
        <end position="375"/>
    </location>
</feature>
<dbReference type="PANTHER" id="PTHR36840:SF1">
    <property type="entry name" value="BLL5714 PROTEIN"/>
    <property type="match status" value="1"/>
</dbReference>
<dbReference type="EMBL" id="CP139779">
    <property type="protein sequence ID" value="WQB70974.1"/>
    <property type="molecule type" value="Genomic_DNA"/>
</dbReference>
<dbReference type="Proteomes" id="UP001324533">
    <property type="component" value="Chromosome"/>
</dbReference>
<reference evidence="3 4" key="1">
    <citation type="submission" date="2023-06" db="EMBL/GenBank/DDBJ databases">
        <title>Rock-solubilizing bacteria, Microbacterium invictum, promotes re-establishment of vegetation in rocky wasteland by accelerating rock bio-weathering and reshaping soil bacterial community.</title>
        <authorList>
            <person name="Liu C."/>
        </authorList>
    </citation>
    <scope>NUCLEOTIDE SEQUENCE [LARGE SCALE GENOMIC DNA]</scope>
    <source>
        <strain evidence="3 4">X-18</strain>
    </source>
</reference>
<name>A0ABZ0VCL3_9MICO</name>
<keyword evidence="4" id="KW-1185">Reference proteome</keyword>
<evidence type="ECO:0000313" key="3">
    <source>
        <dbReference type="EMBL" id="WQB70974.1"/>
    </source>
</evidence>
<keyword evidence="2" id="KW-0472">Membrane</keyword>
<proteinExistence type="predicted"/>
<dbReference type="PANTHER" id="PTHR36840">
    <property type="entry name" value="BLL5714 PROTEIN"/>
    <property type="match status" value="1"/>
</dbReference>
<feature type="transmembrane region" description="Helical" evidence="2">
    <location>
        <begin position="122"/>
        <end position="144"/>
    </location>
</feature>
<feature type="transmembrane region" description="Helical" evidence="2">
    <location>
        <begin position="292"/>
        <end position="311"/>
    </location>
</feature>
<organism evidence="3 4">
    <name type="scientific">Microbacterium invictum</name>
    <dbReference type="NCBI Taxonomy" id="515415"/>
    <lineage>
        <taxon>Bacteria</taxon>
        <taxon>Bacillati</taxon>
        <taxon>Actinomycetota</taxon>
        <taxon>Actinomycetes</taxon>
        <taxon>Micrococcales</taxon>
        <taxon>Microbacteriaceae</taxon>
        <taxon>Microbacterium</taxon>
    </lineage>
</organism>